<feature type="coiled-coil region" evidence="1">
    <location>
        <begin position="120"/>
        <end position="151"/>
    </location>
</feature>
<dbReference type="RefSeq" id="WP_119671919.1">
    <property type="nucleotide sequence ID" value="NZ_QXED01000019.1"/>
</dbReference>
<evidence type="ECO:0000313" key="3">
    <source>
        <dbReference type="Proteomes" id="UP000283523"/>
    </source>
</evidence>
<gene>
    <name evidence="2" type="ORF">DYU11_32430</name>
</gene>
<reference evidence="2 3" key="1">
    <citation type="submission" date="2018-08" db="EMBL/GenBank/DDBJ databases">
        <title>Fibrisoma montanum sp. nov., isolated from Danxia mountain soil.</title>
        <authorList>
            <person name="Huang Y."/>
        </authorList>
    </citation>
    <scope>NUCLEOTIDE SEQUENCE [LARGE SCALE GENOMIC DNA]</scope>
    <source>
        <strain evidence="2 3">HYT19</strain>
    </source>
</reference>
<evidence type="ECO:0000256" key="1">
    <source>
        <dbReference type="SAM" id="Coils"/>
    </source>
</evidence>
<dbReference type="OrthoDB" id="961550at2"/>
<proteinExistence type="predicted"/>
<protein>
    <submittedName>
        <fullName evidence="2">Uncharacterized protein</fullName>
    </submittedName>
</protein>
<dbReference type="EMBL" id="QXED01000019">
    <property type="protein sequence ID" value="RIV17398.1"/>
    <property type="molecule type" value="Genomic_DNA"/>
</dbReference>
<dbReference type="AlphaFoldDB" id="A0A418LVX9"/>
<keyword evidence="1" id="KW-0175">Coiled coil</keyword>
<sequence length="166" mass="17934">MENKPNSPTSASADKLQEARTVITEKFEHFKTEAGQHLSAAAAHLDELKDQLVARATEATSDIDVEGLKAQATQQFEAAKATAAEKLSALQAQAETVVAAASVKVDELVDQADDKFDDMKAEAAVQLQVAQQKLDELRAEAAVQIEEAKERAKAVWGQLFGDKDEK</sequence>
<dbReference type="SUPFAM" id="SSF58113">
    <property type="entry name" value="Apolipoprotein A-I"/>
    <property type="match status" value="1"/>
</dbReference>
<dbReference type="Proteomes" id="UP000283523">
    <property type="component" value="Unassembled WGS sequence"/>
</dbReference>
<evidence type="ECO:0000313" key="2">
    <source>
        <dbReference type="EMBL" id="RIV17398.1"/>
    </source>
</evidence>
<keyword evidence="3" id="KW-1185">Reference proteome</keyword>
<organism evidence="2 3">
    <name type="scientific">Fibrisoma montanum</name>
    <dbReference type="NCBI Taxonomy" id="2305895"/>
    <lineage>
        <taxon>Bacteria</taxon>
        <taxon>Pseudomonadati</taxon>
        <taxon>Bacteroidota</taxon>
        <taxon>Cytophagia</taxon>
        <taxon>Cytophagales</taxon>
        <taxon>Spirosomataceae</taxon>
        <taxon>Fibrisoma</taxon>
    </lineage>
</organism>
<accession>A0A418LVX9</accession>
<comment type="caution">
    <text evidence="2">The sequence shown here is derived from an EMBL/GenBank/DDBJ whole genome shotgun (WGS) entry which is preliminary data.</text>
</comment>
<dbReference type="Gene3D" id="1.20.5.1230">
    <property type="entry name" value="Apolipoprotein A-I"/>
    <property type="match status" value="1"/>
</dbReference>
<name>A0A418LVX9_9BACT</name>